<evidence type="ECO:0000313" key="2">
    <source>
        <dbReference type="Proteomes" id="UP000035331"/>
    </source>
</evidence>
<dbReference type="AlphaFoldDB" id="A0A0G3C620"/>
<name>A0A0G3C620_METBA</name>
<reference evidence="2" key="1">
    <citation type="submission" date="2014-06" db="EMBL/GenBank/DDBJ databases">
        <title>The complete genome sequence of Methanosarcina barkeri CM1.</title>
        <authorList>
            <consortium name="Pastoral Greenhouse Gas Research Consortium"/>
            <person name="Lambie S.C."/>
            <person name="Leahy S.C."/>
            <person name="Kelly W.J."/>
            <person name="Li D."/>
            <person name="Reilly K."/>
            <person name="Attwood G.T."/>
            <person name="Altermann E."/>
        </authorList>
    </citation>
    <scope>NUCLEOTIDE SEQUENCE [LARGE SCALE GENOMIC DNA]</scope>
    <source>
        <strain evidence="2">CM1</strain>
    </source>
</reference>
<protein>
    <submittedName>
        <fullName evidence="1">Uncharacterized protein</fullName>
    </submittedName>
</protein>
<sequence>MFNTPWHVQVVATKKSLSSRFSNLFSLLFIFHTFHKAPTREVKTAVSCEFFLFSCVKINLGYRYTSKIPVQLQYNWYNYSFNLGYRYTSKVTVQLQYNWYNYSFNLGYRYTSKVTVQLQYNWYNYSFNLGYRYTSKVTVQLQYNWYNYRYYKYYRYHRSNCSRYPVGSIRFSGISSANQLPPR</sequence>
<accession>A0A0G3C620</accession>
<dbReference type="Proteomes" id="UP000035331">
    <property type="component" value="Chromosome"/>
</dbReference>
<dbReference type="SUPFAM" id="SSF56935">
    <property type="entry name" value="Porins"/>
    <property type="match status" value="1"/>
</dbReference>
<organism evidence="1 2">
    <name type="scientific">Methanosarcina barkeri CM1</name>
    <dbReference type="NCBI Taxonomy" id="796385"/>
    <lineage>
        <taxon>Archaea</taxon>
        <taxon>Methanobacteriati</taxon>
        <taxon>Methanobacteriota</taxon>
        <taxon>Stenosarchaea group</taxon>
        <taxon>Methanomicrobia</taxon>
        <taxon>Methanosarcinales</taxon>
        <taxon>Methanosarcinaceae</taxon>
        <taxon>Methanosarcina</taxon>
    </lineage>
</organism>
<reference evidence="1 2" key="2">
    <citation type="journal article" date="2015" name="Stand. Genomic Sci.">
        <title>The complete genome sequence of the rumen methanogen Methanosarcina barkeri CM1.</title>
        <authorList>
            <person name="Lambie S.C."/>
            <person name="Kelly W.J."/>
            <person name="Leahy S.C."/>
            <person name="Li D."/>
            <person name="Reilly K."/>
            <person name="McAllister T.A."/>
            <person name="Valle E.R."/>
            <person name="Attwood G.T."/>
            <person name="Altermann E."/>
        </authorList>
    </citation>
    <scope>NUCLEOTIDE SEQUENCE [LARGE SCALE GENOMIC DNA]</scope>
    <source>
        <strain evidence="1 2">CM1</strain>
    </source>
</reference>
<gene>
    <name evidence="1" type="ORF">MCM1_0321</name>
</gene>
<evidence type="ECO:0000313" key="1">
    <source>
        <dbReference type="EMBL" id="AKJ37434.1"/>
    </source>
</evidence>
<proteinExistence type="predicted"/>
<dbReference type="EMBL" id="CP008746">
    <property type="protein sequence ID" value="AKJ37434.1"/>
    <property type="molecule type" value="Genomic_DNA"/>
</dbReference>